<accession>A0A432MAZ4</accession>
<name>A0A432MAZ4_9GAMM</name>
<dbReference type="AlphaFoldDB" id="A0A432MAZ4"/>
<protein>
    <submittedName>
        <fullName evidence="1">Uncharacterized protein</fullName>
    </submittedName>
</protein>
<gene>
    <name evidence="1" type="ORF">EKH80_01605</name>
</gene>
<keyword evidence="2" id="KW-1185">Reference proteome</keyword>
<reference evidence="1 2" key="1">
    <citation type="submission" date="2018-12" db="EMBL/GenBank/DDBJ databases">
        <title>Dyella dinghuensis sp. nov. DHOA06 and Dyella choica sp. nov. 4M-K27, isolated from forest soil.</title>
        <authorList>
            <person name="Qiu L.-H."/>
            <person name="Gao Z.-H."/>
        </authorList>
    </citation>
    <scope>NUCLEOTIDE SEQUENCE [LARGE SCALE GENOMIC DNA]</scope>
    <source>
        <strain evidence="1 2">4M-K27</strain>
    </source>
</reference>
<organism evidence="1 2">
    <name type="scientific">Dyella choica</name>
    <dbReference type="NCBI Taxonomy" id="1927959"/>
    <lineage>
        <taxon>Bacteria</taxon>
        <taxon>Pseudomonadati</taxon>
        <taxon>Pseudomonadota</taxon>
        <taxon>Gammaproteobacteria</taxon>
        <taxon>Lysobacterales</taxon>
        <taxon>Rhodanobacteraceae</taxon>
        <taxon>Dyella</taxon>
    </lineage>
</organism>
<proteinExistence type="predicted"/>
<dbReference type="OrthoDB" id="5954620at2"/>
<dbReference type="EMBL" id="RYYV01000001">
    <property type="protein sequence ID" value="RUL79915.1"/>
    <property type="molecule type" value="Genomic_DNA"/>
</dbReference>
<dbReference type="Proteomes" id="UP000274358">
    <property type="component" value="Unassembled WGS sequence"/>
</dbReference>
<comment type="caution">
    <text evidence="1">The sequence shown here is derived from an EMBL/GenBank/DDBJ whole genome shotgun (WGS) entry which is preliminary data.</text>
</comment>
<dbReference type="RefSeq" id="WP_126682966.1">
    <property type="nucleotide sequence ID" value="NZ_RYYV01000001.1"/>
</dbReference>
<evidence type="ECO:0000313" key="2">
    <source>
        <dbReference type="Proteomes" id="UP000274358"/>
    </source>
</evidence>
<evidence type="ECO:0000313" key="1">
    <source>
        <dbReference type="EMBL" id="RUL79915.1"/>
    </source>
</evidence>
<sequence>MSQDDQNPVMRRAYVVRASSQLLAHLAELGEADLAESLSSPSVVMTEPLRYEGKLEGYRSLILGKCKARFITELSESVGERFITLFGDLPAMALFDAWWLAEEADTVEITTDW</sequence>